<accession>A0A9P5U2J3</accession>
<reference evidence="1" key="1">
    <citation type="submission" date="2020-11" db="EMBL/GenBank/DDBJ databases">
        <authorList>
            <consortium name="DOE Joint Genome Institute"/>
            <person name="Ahrendt S."/>
            <person name="Riley R."/>
            <person name="Andreopoulos W."/>
            <person name="Labutti K."/>
            <person name="Pangilinan J."/>
            <person name="Ruiz-Duenas F.J."/>
            <person name="Barrasa J.M."/>
            <person name="Sanchez-Garcia M."/>
            <person name="Camarero S."/>
            <person name="Miyauchi S."/>
            <person name="Serrano A."/>
            <person name="Linde D."/>
            <person name="Babiker R."/>
            <person name="Drula E."/>
            <person name="Ayuso-Fernandez I."/>
            <person name="Pacheco R."/>
            <person name="Padilla G."/>
            <person name="Ferreira P."/>
            <person name="Barriuso J."/>
            <person name="Kellner H."/>
            <person name="Castanera R."/>
            <person name="Alfaro M."/>
            <person name="Ramirez L."/>
            <person name="Pisabarro A.G."/>
            <person name="Kuo A."/>
            <person name="Tritt A."/>
            <person name="Lipzen A."/>
            <person name="He G."/>
            <person name="Yan M."/>
            <person name="Ng V."/>
            <person name="Cullen D."/>
            <person name="Martin F."/>
            <person name="Rosso M.-N."/>
            <person name="Henrissat B."/>
            <person name="Hibbett D."/>
            <person name="Martinez A.T."/>
            <person name="Grigoriev I.V."/>
        </authorList>
    </citation>
    <scope>NUCLEOTIDE SEQUENCE</scope>
    <source>
        <strain evidence="1">AH 40177</strain>
    </source>
</reference>
<evidence type="ECO:0000313" key="2">
    <source>
        <dbReference type="Proteomes" id="UP000772434"/>
    </source>
</evidence>
<proteinExistence type="predicted"/>
<dbReference type="Proteomes" id="UP000772434">
    <property type="component" value="Unassembled WGS sequence"/>
</dbReference>
<protein>
    <recommendedName>
        <fullName evidence="3">Protein kinase domain-containing protein</fullName>
    </recommendedName>
</protein>
<gene>
    <name evidence="1" type="ORF">BDP27DRAFT_1336206</name>
</gene>
<dbReference type="SUPFAM" id="SSF56112">
    <property type="entry name" value="Protein kinase-like (PK-like)"/>
    <property type="match status" value="1"/>
</dbReference>
<keyword evidence="2" id="KW-1185">Reference proteome</keyword>
<dbReference type="OrthoDB" id="4062651at2759"/>
<dbReference type="InterPro" id="IPR011009">
    <property type="entry name" value="Kinase-like_dom_sf"/>
</dbReference>
<name>A0A9P5U2J3_9AGAR</name>
<comment type="caution">
    <text evidence="1">The sequence shown here is derived from an EMBL/GenBank/DDBJ whole genome shotgun (WGS) entry which is preliminary data.</text>
</comment>
<dbReference type="EMBL" id="JADNRY010000164">
    <property type="protein sequence ID" value="KAF9062703.1"/>
    <property type="molecule type" value="Genomic_DNA"/>
</dbReference>
<organism evidence="1 2">
    <name type="scientific">Rhodocollybia butyracea</name>
    <dbReference type="NCBI Taxonomy" id="206335"/>
    <lineage>
        <taxon>Eukaryota</taxon>
        <taxon>Fungi</taxon>
        <taxon>Dikarya</taxon>
        <taxon>Basidiomycota</taxon>
        <taxon>Agaricomycotina</taxon>
        <taxon>Agaricomycetes</taxon>
        <taxon>Agaricomycetidae</taxon>
        <taxon>Agaricales</taxon>
        <taxon>Marasmiineae</taxon>
        <taxon>Omphalotaceae</taxon>
        <taxon>Rhodocollybia</taxon>
    </lineage>
</organism>
<evidence type="ECO:0000313" key="1">
    <source>
        <dbReference type="EMBL" id="KAF9062703.1"/>
    </source>
</evidence>
<sequence length="578" mass="65682">MTDNAKELRYMFADLEDEKVVKYPNKKAAPQYGGPGDDLESFITPIRKGYNETWGAQVEWVALVPDTPIPQCPLVEYYTGYWHIWESDPLPVPIPPKGPSVVVSVFLVPRSSYDQLNEERDRLTEIRMNNISKRTPKAPSTGAHVSTFISDAKSAPLGIGRPKSKDLYPVPLSLLQAEFAKFKQDVVSGPLDRDLSPLAHKWRNELSSYLNPEKEREAKFRELLSELFDGWKVSKKKFNGYTTDGGLDLADVMELLVAPLLVEVKTEFTEGGCDAVFEIVLYYLEGVRFILEDDALKGDWRKTRLPSLLIVHNGPNIQALGAVNTGEIYVEPLSSSVPLYFNEFDSTSMEILIRFMSALRRLFRSLHAIYQKPVDHAVDVDQITFPYVRSYKSSSDTVVPFKYVERVSDVRLVFTACTENNRQIIVKFGSGQYGVEAHKAAAQSNLAPALLSHTDLTGGWWMVVMEALGDEWTPCDEIATFEPSCKDMIQESVRRFHELGFVHGDLRDTNVFVRSCDGKWECQLIDYDWAGREGEVVYPTGVYNSTLVWRPEDHMDGLLITFEHDRQTVSHFLRRRIQ</sequence>
<evidence type="ECO:0008006" key="3">
    <source>
        <dbReference type="Google" id="ProtNLM"/>
    </source>
</evidence>
<dbReference type="AlphaFoldDB" id="A0A9P5U2J3"/>